<comment type="caution">
    <text evidence="2">The sequence shown here is derived from an EMBL/GenBank/DDBJ whole genome shotgun (WGS) entry which is preliminary data.</text>
</comment>
<reference evidence="2" key="1">
    <citation type="submission" date="2022-11" db="EMBL/GenBank/DDBJ databases">
        <authorList>
            <person name="Kikuchi T."/>
        </authorList>
    </citation>
    <scope>NUCLEOTIDE SEQUENCE</scope>
    <source>
        <strain evidence="2">PS1010</strain>
    </source>
</reference>
<dbReference type="GO" id="GO:0045494">
    <property type="term" value="P:photoreceptor cell maintenance"/>
    <property type="evidence" value="ECO:0007669"/>
    <property type="project" value="InterPro"/>
</dbReference>
<accession>A0A9P1ITY4</accession>
<sequence length="171" mass="19640">MLPKKTEKMADLMKGITLLNKELEEVKAEEALAGKVVALYFSAGWCPPCKQFTPKLHRLYNALRSNGKPFEVVFFTRDRSRADFEENFTEKHGDWLSVKFDDPILTRYPPKFEVKSIPVCRIINSAGKIVEMDGKTIITEHGKEKALELFAKWEEACKKSLPKNKNVQFSE</sequence>
<evidence type="ECO:0000313" key="3">
    <source>
        <dbReference type="Proteomes" id="UP001152747"/>
    </source>
</evidence>
<feature type="domain" description="Thioredoxin" evidence="1">
    <location>
        <begin position="12"/>
        <end position="152"/>
    </location>
</feature>
<dbReference type="EMBL" id="CANHGI010000004">
    <property type="protein sequence ID" value="CAI5449338.1"/>
    <property type="molecule type" value="Genomic_DNA"/>
</dbReference>
<dbReference type="AlphaFoldDB" id="A0A9P1ITY4"/>
<proteinExistence type="predicted"/>
<evidence type="ECO:0000313" key="2">
    <source>
        <dbReference type="EMBL" id="CAI5449338.1"/>
    </source>
</evidence>
<dbReference type="OrthoDB" id="409136at2759"/>
<dbReference type="GO" id="GO:0007600">
    <property type="term" value="P:sensory perception"/>
    <property type="evidence" value="ECO:0007669"/>
    <property type="project" value="InterPro"/>
</dbReference>
<dbReference type="InterPro" id="IPR013766">
    <property type="entry name" value="Thioredoxin_domain"/>
</dbReference>
<name>A0A9P1ITY4_9PELO</name>
<gene>
    <name evidence="2" type="ORF">CAMP_LOCUS11975</name>
</gene>
<dbReference type="InterPro" id="IPR029519">
    <property type="entry name" value="RdCVF2"/>
</dbReference>
<dbReference type="InterPro" id="IPR012336">
    <property type="entry name" value="Thioredoxin-like_fold"/>
</dbReference>
<protein>
    <recommendedName>
        <fullName evidence="1">Thioredoxin domain-containing protein</fullName>
    </recommendedName>
</protein>
<dbReference type="SUPFAM" id="SSF52833">
    <property type="entry name" value="Thioredoxin-like"/>
    <property type="match status" value="1"/>
</dbReference>
<dbReference type="PANTHER" id="PTHR46762">
    <property type="entry name" value="NUCLEOREDOXIN-LIKE PROTEIN 2"/>
    <property type="match status" value="1"/>
</dbReference>
<organism evidence="2 3">
    <name type="scientific">Caenorhabditis angaria</name>
    <dbReference type="NCBI Taxonomy" id="860376"/>
    <lineage>
        <taxon>Eukaryota</taxon>
        <taxon>Metazoa</taxon>
        <taxon>Ecdysozoa</taxon>
        <taxon>Nematoda</taxon>
        <taxon>Chromadorea</taxon>
        <taxon>Rhabditida</taxon>
        <taxon>Rhabditina</taxon>
        <taxon>Rhabditomorpha</taxon>
        <taxon>Rhabditoidea</taxon>
        <taxon>Rhabditidae</taxon>
        <taxon>Peloderinae</taxon>
        <taxon>Caenorhabditis</taxon>
    </lineage>
</organism>
<dbReference type="CDD" id="cd02964">
    <property type="entry name" value="TryX_like_family"/>
    <property type="match status" value="1"/>
</dbReference>
<dbReference type="Gene3D" id="3.40.30.10">
    <property type="entry name" value="Glutaredoxin"/>
    <property type="match status" value="1"/>
</dbReference>
<dbReference type="PANTHER" id="PTHR46762:SF1">
    <property type="entry name" value="NUCLEOREDOXIN-LIKE PROTEIN 2"/>
    <property type="match status" value="1"/>
</dbReference>
<dbReference type="Pfam" id="PF13905">
    <property type="entry name" value="Thioredoxin_8"/>
    <property type="match status" value="1"/>
</dbReference>
<keyword evidence="3" id="KW-1185">Reference proteome</keyword>
<dbReference type="Proteomes" id="UP001152747">
    <property type="component" value="Unassembled WGS sequence"/>
</dbReference>
<dbReference type="PROSITE" id="PS51352">
    <property type="entry name" value="THIOREDOXIN_2"/>
    <property type="match status" value="1"/>
</dbReference>
<evidence type="ECO:0000259" key="1">
    <source>
        <dbReference type="PROSITE" id="PS51352"/>
    </source>
</evidence>
<dbReference type="InterPro" id="IPR036249">
    <property type="entry name" value="Thioredoxin-like_sf"/>
</dbReference>